<evidence type="ECO:0000256" key="17">
    <source>
        <dbReference type="ARBA" id="ARBA00042616"/>
    </source>
</evidence>
<dbReference type="InterPro" id="IPR017978">
    <property type="entry name" value="GPCR_3_C"/>
</dbReference>
<dbReference type="InterPro" id="IPR038550">
    <property type="entry name" value="GPCR_3_9-Cys_sf"/>
</dbReference>
<dbReference type="InParanoid" id="A0A286Y039"/>
<dbReference type="FunFam" id="2.10.50.30:FF:000004">
    <property type="entry name" value="Taste receptor type 1 member 3-like protein"/>
    <property type="match status" value="1"/>
</dbReference>
<dbReference type="GeneTree" id="ENSGT00940000156136"/>
<dbReference type="PROSITE" id="PS50259">
    <property type="entry name" value="G_PROTEIN_RECEP_F3_4"/>
    <property type="match status" value="1"/>
</dbReference>
<feature type="transmembrane region" description="Helical" evidence="18">
    <location>
        <begin position="605"/>
        <end position="627"/>
    </location>
</feature>
<dbReference type="InterPro" id="IPR001828">
    <property type="entry name" value="ANF_lig-bd_rcpt"/>
</dbReference>
<keyword evidence="6 19" id="KW-0732">Signal</keyword>
<dbReference type="Pfam" id="PF07562">
    <property type="entry name" value="NCD3G"/>
    <property type="match status" value="1"/>
</dbReference>
<evidence type="ECO:0000256" key="10">
    <source>
        <dbReference type="ARBA" id="ARBA00023170"/>
    </source>
</evidence>
<dbReference type="Pfam" id="PF00003">
    <property type="entry name" value="7tm_3"/>
    <property type="match status" value="1"/>
</dbReference>
<dbReference type="InterPro" id="IPR000337">
    <property type="entry name" value="GPCR_3"/>
</dbReference>
<evidence type="ECO:0000256" key="8">
    <source>
        <dbReference type="ARBA" id="ARBA00023040"/>
    </source>
</evidence>
<evidence type="ECO:0000256" key="3">
    <source>
        <dbReference type="ARBA" id="ARBA00022480"/>
    </source>
</evidence>
<dbReference type="GO" id="GO:1903767">
    <property type="term" value="C:sweet taste receptor complex"/>
    <property type="evidence" value="ECO:0007669"/>
    <property type="project" value="Ensembl"/>
</dbReference>
<dbReference type="STRING" id="10141.ENSCPOP00000031181"/>
<gene>
    <name evidence="21" type="primary">TAS1R2</name>
</gene>
<keyword evidence="5 18" id="KW-0812">Transmembrane</keyword>
<feature type="transmembrane region" description="Helical" evidence="18">
    <location>
        <begin position="794"/>
        <end position="813"/>
    </location>
</feature>
<dbReference type="VEuPathDB" id="HostDB:ENSCPOG00000034130"/>
<dbReference type="GO" id="GO:0004930">
    <property type="term" value="F:G protein-coupled receptor activity"/>
    <property type="evidence" value="ECO:0007669"/>
    <property type="project" value="UniProtKB-KW"/>
</dbReference>
<dbReference type="Pfam" id="PF01094">
    <property type="entry name" value="ANF_receptor"/>
    <property type="match status" value="1"/>
</dbReference>
<keyword evidence="4" id="KW-0716">Sensory transduction</keyword>
<protein>
    <recommendedName>
        <fullName evidence="16">Taste receptor type 1 member 2</fullName>
    </recommendedName>
    <alternativeName>
        <fullName evidence="17">Sweet taste receptor T1R2</fullName>
    </alternativeName>
</protein>
<keyword evidence="2" id="KW-1003">Cell membrane</keyword>
<dbReference type="SUPFAM" id="SSF57586">
    <property type="entry name" value="TNF receptor-like"/>
    <property type="match status" value="1"/>
</dbReference>
<dbReference type="InterPro" id="IPR011500">
    <property type="entry name" value="GPCR_3_9-Cys_dom"/>
</dbReference>
<feature type="transmembrane region" description="Helical" evidence="18">
    <location>
        <begin position="572"/>
        <end position="593"/>
    </location>
</feature>
<evidence type="ECO:0000256" key="18">
    <source>
        <dbReference type="SAM" id="Phobius"/>
    </source>
</evidence>
<evidence type="ECO:0000256" key="14">
    <source>
        <dbReference type="ARBA" id="ARBA00038492"/>
    </source>
</evidence>
<dbReference type="GO" id="GO:0033041">
    <property type="term" value="F:sweet taste receptor activity"/>
    <property type="evidence" value="ECO:0007669"/>
    <property type="project" value="Ensembl"/>
</dbReference>
<dbReference type="EMBL" id="AAKN02028767">
    <property type="status" value="NOT_ANNOTATED_CDS"/>
    <property type="molecule type" value="Genomic_DNA"/>
</dbReference>
<dbReference type="OMA" id="STCLCRQ"/>
<keyword evidence="12" id="KW-0807">Transducer</keyword>
<sequence length="845" mass="96004">MGLWIRTLWHLFFPMQLLTGLAEPAENLDFFLPGDYLLGGLFTLHANAKGTSHLTILQVPSCEEYEMKVLGYNLMQAMRFAVEEINNHSSLLPGVQLGYEIVDICYQTNNVQPVLYFLTQPDYFLPISKDYSYYIPRVVAVIGPDNSESTITVANFLSLFLLPQITYSANSDQLRNKRLYPAMLRTMPSATHHIEAMVQLMLHFHWNWIVVLMSNDDYGRDNSQLLRDRLARTNDICVAFQEVLPTPQANQFLTAAELKQLDSILLKLKQSTARVVVIFSPELVLHNFFHGALYWNVTDTVWIASESWSIDPVLHNLPGLQSTGTFLGITIQAVTIPGFSEFRLRPTEATPERQPTKNSSRATCNQECDACLNVTKTFSSILTLSGERVVYCVYSAVYAVAHALHNLLHCGRHHCTKKTVYPWQLLKEIRKVNFPLLSNQIFFDEQGDVPMRLDVVQWQWLRKQNPFQSVAFYFPMQQALRMVGNISWHTEDNTVPRSMCSKSCQQGQSKKSVGIHPCCFECIDCQPGTFLNQTADEYQCKSCPMSMWSNPRDTSCFRRKLAFLQWHEVPTIMVAMLAVLGFLSTLAILVIFWRNFQTPMVRSAGGPMCILMLVPLLLAFGMMPVYVGQPTVPTCICRQAFFTLCYSVCISCITVRSFQIVCVFKMASHLPRAYSFWVRYHGPYVFVVVITALKGVIIASNMLTTPINPMGHPDPEDPSVMILSCHPNYRNGLLFNTSMDLFLSMVGFIFAYLGKELPTNYNEAKFITLSMTFSFTSSVSLCTFMSVYNGVLVTIMDLLVTVLNFLAISLGYFGPKCYMILFYPERNTVAYFNSVIQGYTMRKSL</sequence>
<evidence type="ECO:0000256" key="2">
    <source>
        <dbReference type="ARBA" id="ARBA00022475"/>
    </source>
</evidence>
<evidence type="ECO:0000256" key="6">
    <source>
        <dbReference type="ARBA" id="ARBA00022729"/>
    </source>
</evidence>
<reference evidence="21" key="2">
    <citation type="submission" date="2025-08" db="UniProtKB">
        <authorList>
            <consortium name="Ensembl"/>
        </authorList>
    </citation>
    <scope>IDENTIFICATION</scope>
    <source>
        <strain evidence="21">2N</strain>
    </source>
</reference>
<dbReference type="GO" id="GO:0032467">
    <property type="term" value="P:positive regulation of cytokinesis"/>
    <property type="evidence" value="ECO:0007669"/>
    <property type="project" value="Ensembl"/>
</dbReference>
<dbReference type="Proteomes" id="UP000005447">
    <property type="component" value="Unassembled WGS sequence"/>
</dbReference>
<comment type="similarity">
    <text evidence="14">Belongs to the G-protein coupled receptor 3 family. TAS1R subfamily.</text>
</comment>
<dbReference type="PANTHER" id="PTHR24061:SF517">
    <property type="entry name" value="TASTE RECEPTOR TYPE 1 MEMBER 2"/>
    <property type="match status" value="1"/>
</dbReference>
<dbReference type="EMBL" id="AAKN02028766">
    <property type="status" value="NOT_ANNOTATED_CDS"/>
    <property type="molecule type" value="Genomic_DNA"/>
</dbReference>
<comment type="subcellular location">
    <subcellularLocation>
        <location evidence="1">Cell membrane</location>
        <topology evidence="1">Multi-pass membrane protein</topology>
    </subcellularLocation>
</comment>
<feature type="transmembrane region" description="Helical" evidence="18">
    <location>
        <begin position="684"/>
        <end position="703"/>
    </location>
</feature>
<dbReference type="Ensembl" id="ENSCPOT00000047662.1">
    <property type="protein sequence ID" value="ENSCPOP00000031181.1"/>
    <property type="gene ID" value="ENSCPOG00000034130.1"/>
</dbReference>
<evidence type="ECO:0000256" key="11">
    <source>
        <dbReference type="ARBA" id="ARBA00023180"/>
    </source>
</evidence>
<accession>A0A286Y039</accession>
<keyword evidence="11" id="KW-0325">Glycoprotein</keyword>
<dbReference type="GO" id="GO:0005886">
    <property type="term" value="C:plasma membrane"/>
    <property type="evidence" value="ECO:0007669"/>
    <property type="project" value="UniProtKB-SubCell"/>
</dbReference>
<evidence type="ECO:0000256" key="5">
    <source>
        <dbReference type="ARBA" id="ARBA00022692"/>
    </source>
</evidence>
<feature type="chain" id="PRO_5012402955" description="Taste receptor type 1 member 2" evidence="19">
    <location>
        <begin position="23"/>
        <end position="845"/>
    </location>
</feature>
<evidence type="ECO:0000256" key="12">
    <source>
        <dbReference type="ARBA" id="ARBA00023224"/>
    </source>
</evidence>
<feature type="signal peptide" evidence="19">
    <location>
        <begin position="1"/>
        <end position="22"/>
    </location>
</feature>
<evidence type="ECO:0000256" key="9">
    <source>
        <dbReference type="ARBA" id="ARBA00023136"/>
    </source>
</evidence>
<evidence type="ECO:0000256" key="7">
    <source>
        <dbReference type="ARBA" id="ARBA00022989"/>
    </source>
</evidence>
<keyword evidence="8" id="KW-0297">G-protein coupled receptor</keyword>
<keyword evidence="7 18" id="KW-1133">Transmembrane helix</keyword>
<reference evidence="22" key="1">
    <citation type="journal article" date="2011" name="Nature">
        <title>A high-resolution map of human evolutionary constraint using 29 mammals.</title>
        <authorList>
            <person name="Lindblad-Toh K."/>
            <person name="Garber M."/>
            <person name="Zuk O."/>
            <person name="Lin M.F."/>
            <person name="Parker B.J."/>
            <person name="Washietl S."/>
            <person name="Kheradpour P."/>
            <person name="Ernst J."/>
            <person name="Jordan G."/>
            <person name="Mauceli E."/>
            <person name="Ward L.D."/>
            <person name="Lowe C.B."/>
            <person name="Holloway A.K."/>
            <person name="Clamp M."/>
            <person name="Gnerre S."/>
            <person name="Alfoldi J."/>
            <person name="Beal K."/>
            <person name="Chang J."/>
            <person name="Clawson H."/>
            <person name="Cuff J."/>
            <person name="Di Palma F."/>
            <person name="Fitzgerald S."/>
            <person name="Flicek P."/>
            <person name="Guttman M."/>
            <person name="Hubisz M.J."/>
            <person name="Jaffe D.B."/>
            <person name="Jungreis I."/>
            <person name="Kent W.J."/>
            <person name="Kostka D."/>
            <person name="Lara M."/>
            <person name="Martins A.L."/>
            <person name="Massingham T."/>
            <person name="Moltke I."/>
            <person name="Raney B.J."/>
            <person name="Rasmussen M.D."/>
            <person name="Robinson J."/>
            <person name="Stark A."/>
            <person name="Vilella A.J."/>
            <person name="Wen J."/>
            <person name="Xie X."/>
            <person name="Zody M.C."/>
            <person name="Baldwin J."/>
            <person name="Bloom T."/>
            <person name="Chin C.W."/>
            <person name="Heiman D."/>
            <person name="Nicol R."/>
            <person name="Nusbaum C."/>
            <person name="Young S."/>
            <person name="Wilkinson J."/>
            <person name="Worley K.C."/>
            <person name="Kovar C.L."/>
            <person name="Muzny D.M."/>
            <person name="Gibbs R.A."/>
            <person name="Cree A."/>
            <person name="Dihn H.H."/>
            <person name="Fowler G."/>
            <person name="Jhangiani S."/>
            <person name="Joshi V."/>
            <person name="Lee S."/>
            <person name="Lewis L.R."/>
            <person name="Nazareth L.V."/>
            <person name="Okwuonu G."/>
            <person name="Santibanez J."/>
            <person name="Warren W.C."/>
            <person name="Mardis E.R."/>
            <person name="Weinstock G.M."/>
            <person name="Wilson R.K."/>
            <person name="Delehaunty K."/>
            <person name="Dooling D."/>
            <person name="Fronik C."/>
            <person name="Fulton L."/>
            <person name="Fulton B."/>
            <person name="Graves T."/>
            <person name="Minx P."/>
            <person name="Sodergren E."/>
            <person name="Birney E."/>
            <person name="Margulies E.H."/>
            <person name="Herrero J."/>
            <person name="Green E.D."/>
            <person name="Haussler D."/>
            <person name="Siepel A."/>
            <person name="Goldman N."/>
            <person name="Pollard K.S."/>
            <person name="Pedersen J.S."/>
            <person name="Lander E.S."/>
            <person name="Kellis M."/>
        </authorList>
    </citation>
    <scope>NUCLEOTIDE SEQUENCE [LARGE SCALE GENOMIC DNA]</scope>
    <source>
        <strain evidence="22">2N</strain>
    </source>
</reference>
<evidence type="ECO:0000256" key="15">
    <source>
        <dbReference type="ARBA" id="ARBA00038699"/>
    </source>
</evidence>
<feature type="transmembrane region" description="Helical" evidence="18">
    <location>
        <begin position="733"/>
        <end position="754"/>
    </location>
</feature>
<feature type="transmembrane region" description="Helical" evidence="18">
    <location>
        <begin position="639"/>
        <end position="664"/>
    </location>
</feature>
<evidence type="ECO:0000256" key="4">
    <source>
        <dbReference type="ARBA" id="ARBA00022606"/>
    </source>
</evidence>
<feature type="transmembrane region" description="Helical" evidence="18">
    <location>
        <begin position="766"/>
        <end position="788"/>
    </location>
</feature>
<organism evidence="21 22">
    <name type="scientific">Cavia porcellus</name>
    <name type="common">Guinea pig</name>
    <dbReference type="NCBI Taxonomy" id="10141"/>
    <lineage>
        <taxon>Eukaryota</taxon>
        <taxon>Metazoa</taxon>
        <taxon>Chordata</taxon>
        <taxon>Craniata</taxon>
        <taxon>Vertebrata</taxon>
        <taxon>Euteleostomi</taxon>
        <taxon>Mammalia</taxon>
        <taxon>Eutheria</taxon>
        <taxon>Euarchontoglires</taxon>
        <taxon>Glires</taxon>
        <taxon>Rodentia</taxon>
        <taxon>Hystricomorpha</taxon>
        <taxon>Caviidae</taxon>
        <taxon>Cavia</taxon>
    </lineage>
</organism>
<proteinExistence type="inferred from homology"/>
<dbReference type="Gene3D" id="3.40.50.2300">
    <property type="match status" value="2"/>
</dbReference>
<reference evidence="21" key="3">
    <citation type="submission" date="2025-09" db="UniProtKB">
        <authorList>
            <consortium name="Ensembl"/>
        </authorList>
    </citation>
    <scope>IDENTIFICATION</scope>
    <source>
        <strain evidence="21">2N</strain>
    </source>
</reference>
<evidence type="ECO:0000313" key="22">
    <source>
        <dbReference type="Proteomes" id="UP000005447"/>
    </source>
</evidence>
<dbReference type="Gene3D" id="2.10.50.30">
    <property type="entry name" value="GPCR, family 3, nine cysteines domain"/>
    <property type="match status" value="1"/>
</dbReference>
<evidence type="ECO:0000256" key="13">
    <source>
        <dbReference type="ARBA" id="ARBA00037659"/>
    </source>
</evidence>
<dbReference type="InterPro" id="IPR000068">
    <property type="entry name" value="GPCR_3_Ca_sens_rcpt-rel"/>
</dbReference>
<evidence type="ECO:0000256" key="19">
    <source>
        <dbReference type="SAM" id="SignalP"/>
    </source>
</evidence>
<dbReference type="AlphaFoldDB" id="A0A286Y039"/>
<keyword evidence="3" id="KW-0919">Taste</keyword>
<dbReference type="PANTHER" id="PTHR24061">
    <property type="entry name" value="CALCIUM-SENSING RECEPTOR-RELATED"/>
    <property type="match status" value="1"/>
</dbReference>
<keyword evidence="10" id="KW-0675">Receptor</keyword>
<dbReference type="PRINTS" id="PR00248">
    <property type="entry name" value="GPCRMGR"/>
</dbReference>
<name>A0A286Y039_CAVPO</name>
<dbReference type="SUPFAM" id="SSF53822">
    <property type="entry name" value="Periplasmic binding protein-like I"/>
    <property type="match status" value="1"/>
</dbReference>
<keyword evidence="22" id="KW-1185">Reference proteome</keyword>
<dbReference type="FunCoup" id="A0A286Y039">
    <property type="interactions" value="209"/>
</dbReference>
<evidence type="ECO:0000256" key="16">
    <source>
        <dbReference type="ARBA" id="ARBA00040704"/>
    </source>
</evidence>
<comment type="function">
    <text evidence="13">Putative taste receptor. TAS1R2/TAS1R3 recognizes diverse natural and synthetic sweeteners.</text>
</comment>
<evidence type="ECO:0000256" key="1">
    <source>
        <dbReference type="ARBA" id="ARBA00004651"/>
    </source>
</evidence>
<comment type="subunit">
    <text evidence="15">Forms heterodimers with TAS1R3.</text>
</comment>
<evidence type="ECO:0000313" key="21">
    <source>
        <dbReference type="Ensembl" id="ENSCPOP00000031181.1"/>
    </source>
</evidence>
<dbReference type="FunFam" id="3.40.50.2300:FF:000016">
    <property type="entry name" value="Taste 1 receptor member 2"/>
    <property type="match status" value="1"/>
</dbReference>
<keyword evidence="9 18" id="KW-0472">Membrane</keyword>
<evidence type="ECO:0000259" key="20">
    <source>
        <dbReference type="PROSITE" id="PS50259"/>
    </source>
</evidence>
<feature type="domain" description="G-protein coupled receptors family 3 profile" evidence="20">
    <location>
        <begin position="570"/>
        <end position="836"/>
    </location>
</feature>
<dbReference type="InterPro" id="IPR028082">
    <property type="entry name" value="Peripla_BP_I"/>
</dbReference>